<evidence type="ECO:0000313" key="3">
    <source>
        <dbReference type="Proteomes" id="UP000821853"/>
    </source>
</evidence>
<proteinExistence type="predicted"/>
<comment type="caution">
    <text evidence="2">The sequence shown here is derived from an EMBL/GenBank/DDBJ whole genome shotgun (WGS) entry which is preliminary data.</text>
</comment>
<dbReference type="AlphaFoldDB" id="A0A9J6H533"/>
<feature type="compositionally biased region" description="Low complexity" evidence="1">
    <location>
        <begin position="43"/>
        <end position="56"/>
    </location>
</feature>
<reference evidence="2 3" key="1">
    <citation type="journal article" date="2020" name="Cell">
        <title>Large-Scale Comparative Analyses of Tick Genomes Elucidate Their Genetic Diversity and Vector Capacities.</title>
        <authorList>
            <consortium name="Tick Genome and Microbiome Consortium (TIGMIC)"/>
            <person name="Jia N."/>
            <person name="Wang J."/>
            <person name="Shi W."/>
            <person name="Du L."/>
            <person name="Sun Y."/>
            <person name="Zhan W."/>
            <person name="Jiang J.F."/>
            <person name="Wang Q."/>
            <person name="Zhang B."/>
            <person name="Ji P."/>
            <person name="Bell-Sakyi L."/>
            <person name="Cui X.M."/>
            <person name="Yuan T.T."/>
            <person name="Jiang B.G."/>
            <person name="Yang W.F."/>
            <person name="Lam T.T."/>
            <person name="Chang Q.C."/>
            <person name="Ding S.J."/>
            <person name="Wang X.J."/>
            <person name="Zhu J.G."/>
            <person name="Ruan X.D."/>
            <person name="Zhao L."/>
            <person name="Wei J.T."/>
            <person name="Ye R.Z."/>
            <person name="Que T.C."/>
            <person name="Du C.H."/>
            <person name="Zhou Y.H."/>
            <person name="Cheng J.X."/>
            <person name="Dai P.F."/>
            <person name="Guo W.B."/>
            <person name="Han X.H."/>
            <person name="Huang E.J."/>
            <person name="Li L.F."/>
            <person name="Wei W."/>
            <person name="Gao Y.C."/>
            <person name="Liu J.Z."/>
            <person name="Shao H.Z."/>
            <person name="Wang X."/>
            <person name="Wang C.C."/>
            <person name="Yang T.C."/>
            <person name="Huo Q.B."/>
            <person name="Li W."/>
            <person name="Chen H.Y."/>
            <person name="Chen S.E."/>
            <person name="Zhou L.G."/>
            <person name="Ni X.B."/>
            <person name="Tian J.H."/>
            <person name="Sheng Y."/>
            <person name="Liu T."/>
            <person name="Pan Y.S."/>
            <person name="Xia L.Y."/>
            <person name="Li J."/>
            <person name="Zhao F."/>
            <person name="Cao W.C."/>
        </authorList>
    </citation>
    <scope>NUCLEOTIDE SEQUENCE [LARGE SCALE GENOMIC DNA]</scope>
    <source>
        <strain evidence="2">HaeL-2018</strain>
    </source>
</reference>
<protein>
    <submittedName>
        <fullName evidence="2">Uncharacterized protein</fullName>
    </submittedName>
</protein>
<feature type="region of interest" description="Disordered" evidence="1">
    <location>
        <begin position="38"/>
        <end position="69"/>
    </location>
</feature>
<gene>
    <name evidence="2" type="ORF">HPB48_010591</name>
</gene>
<dbReference type="VEuPathDB" id="VectorBase:HLOH_060319"/>
<evidence type="ECO:0000313" key="2">
    <source>
        <dbReference type="EMBL" id="KAH9381772.1"/>
    </source>
</evidence>
<keyword evidence="3" id="KW-1185">Reference proteome</keyword>
<evidence type="ECO:0000256" key="1">
    <source>
        <dbReference type="SAM" id="MobiDB-lite"/>
    </source>
</evidence>
<dbReference type="Proteomes" id="UP000821853">
    <property type="component" value="Chromosome 9"/>
</dbReference>
<name>A0A9J6H533_HAELO</name>
<sequence>MTGKEKAGVKSPQTHLFRGYELGGPACFATARARSRAFLAQHGAPSPSGQPAQPQGRQDRPRLQGSPQMPLPWRLRIVRPAFLLEDPGTTGVRGEGPTCPLPTFGASPEARRPSAAPVRPRARAAVAGLLPSRARRARQPGEALRRARRLPTPLLRTRIRDSHVETPAAMSLPISLVLLRHV</sequence>
<accession>A0A9J6H533</accession>
<organism evidence="2 3">
    <name type="scientific">Haemaphysalis longicornis</name>
    <name type="common">Bush tick</name>
    <dbReference type="NCBI Taxonomy" id="44386"/>
    <lineage>
        <taxon>Eukaryota</taxon>
        <taxon>Metazoa</taxon>
        <taxon>Ecdysozoa</taxon>
        <taxon>Arthropoda</taxon>
        <taxon>Chelicerata</taxon>
        <taxon>Arachnida</taxon>
        <taxon>Acari</taxon>
        <taxon>Parasitiformes</taxon>
        <taxon>Ixodida</taxon>
        <taxon>Ixodoidea</taxon>
        <taxon>Ixodidae</taxon>
        <taxon>Haemaphysalinae</taxon>
        <taxon>Haemaphysalis</taxon>
    </lineage>
</organism>
<feature type="region of interest" description="Disordered" evidence="1">
    <location>
        <begin position="86"/>
        <end position="119"/>
    </location>
</feature>
<dbReference type="EMBL" id="JABSTR010000011">
    <property type="protein sequence ID" value="KAH9381772.1"/>
    <property type="molecule type" value="Genomic_DNA"/>
</dbReference>